<proteinExistence type="predicted"/>
<organism evidence="2 3">
    <name type="scientific">Frankliniella fusca</name>
    <dbReference type="NCBI Taxonomy" id="407009"/>
    <lineage>
        <taxon>Eukaryota</taxon>
        <taxon>Metazoa</taxon>
        <taxon>Ecdysozoa</taxon>
        <taxon>Arthropoda</taxon>
        <taxon>Hexapoda</taxon>
        <taxon>Insecta</taxon>
        <taxon>Pterygota</taxon>
        <taxon>Neoptera</taxon>
        <taxon>Paraneoptera</taxon>
        <taxon>Thysanoptera</taxon>
        <taxon>Terebrantia</taxon>
        <taxon>Thripoidea</taxon>
        <taxon>Thripidae</taxon>
        <taxon>Frankliniella</taxon>
    </lineage>
</organism>
<sequence length="378" mass="41479">PEVYGRAGSSRPAPRSVTSPLPPRPAALPASGLLTYLFAHVLCVYKPAMGEFAALKRPGIQLLYSQEFQEDVADCIITNDEAFVTAAVLAMCSTPPPFRRHMHHPCGHLFEVNSVELPDVGDIYELCHKFSIPEPSEFQVFYARKTQSSAEHRFVVVDMVPEFISARSVLCELAALEGAEIDSWCEEDVADEFQDFMAWGLHPRCGHRNIVVKLKCDVDELGSVLSRGLRVWGLYFRVRRHFGNPERPIDFCVPRRAPLPLVRASKFTQTKPVTSPAGAAAASPPPRPPLTDGTSQTAAVTSRHQAVQTRPPSFPPPAAAGVPAGRGGRRPTSSTPPVKQKTPARPKQCFCCQQWGHTSKTCTEPPACRSRVVVKELP</sequence>
<evidence type="ECO:0000256" key="1">
    <source>
        <dbReference type="SAM" id="MobiDB-lite"/>
    </source>
</evidence>
<keyword evidence="3" id="KW-1185">Reference proteome</keyword>
<reference evidence="2" key="2">
    <citation type="journal article" date="2023" name="BMC Genomics">
        <title>Pest status, molecular evolution, and epigenetic factors derived from the genome assembly of Frankliniella fusca, a thysanopteran phytovirus vector.</title>
        <authorList>
            <person name="Catto M.A."/>
            <person name="Labadie P.E."/>
            <person name="Jacobson A.L."/>
            <person name="Kennedy G.G."/>
            <person name="Srinivasan R."/>
            <person name="Hunt B.G."/>
        </authorList>
    </citation>
    <scope>NUCLEOTIDE SEQUENCE</scope>
    <source>
        <strain evidence="2">PL_HMW_Pooled</strain>
    </source>
</reference>
<reference evidence="2" key="1">
    <citation type="submission" date="2021-07" db="EMBL/GenBank/DDBJ databases">
        <authorList>
            <person name="Catto M.A."/>
            <person name="Jacobson A."/>
            <person name="Kennedy G."/>
            <person name="Labadie P."/>
            <person name="Hunt B.G."/>
            <person name="Srinivasan R."/>
        </authorList>
    </citation>
    <scope>NUCLEOTIDE SEQUENCE</scope>
    <source>
        <strain evidence="2">PL_HMW_Pooled</strain>
        <tissue evidence="2">Head</tissue>
    </source>
</reference>
<name>A0AAE1GTA6_9NEOP</name>
<dbReference type="EMBL" id="JAHWGI010000081">
    <property type="protein sequence ID" value="KAK3908847.1"/>
    <property type="molecule type" value="Genomic_DNA"/>
</dbReference>
<dbReference type="Proteomes" id="UP001219518">
    <property type="component" value="Unassembled WGS sequence"/>
</dbReference>
<gene>
    <name evidence="2" type="ORF">KUF71_019103</name>
</gene>
<feature type="non-terminal residue" evidence="2">
    <location>
        <position position="1"/>
    </location>
</feature>
<accession>A0AAE1GTA6</accession>
<protein>
    <submittedName>
        <fullName evidence="2">Minor capsid protein L2</fullName>
    </submittedName>
</protein>
<dbReference type="AlphaFoldDB" id="A0AAE1GTA6"/>
<feature type="region of interest" description="Disordered" evidence="1">
    <location>
        <begin position="263"/>
        <end position="345"/>
    </location>
</feature>
<comment type="caution">
    <text evidence="2">The sequence shown here is derived from an EMBL/GenBank/DDBJ whole genome shotgun (WGS) entry which is preliminary data.</text>
</comment>
<evidence type="ECO:0000313" key="3">
    <source>
        <dbReference type="Proteomes" id="UP001219518"/>
    </source>
</evidence>
<feature type="compositionally biased region" description="Polar residues" evidence="1">
    <location>
        <begin position="292"/>
        <end position="308"/>
    </location>
</feature>
<evidence type="ECO:0000313" key="2">
    <source>
        <dbReference type="EMBL" id="KAK3908847.1"/>
    </source>
</evidence>
<feature type="region of interest" description="Disordered" evidence="1">
    <location>
        <begin position="1"/>
        <end position="22"/>
    </location>
</feature>